<evidence type="ECO:0000313" key="3">
    <source>
        <dbReference type="Proteomes" id="UP000002194"/>
    </source>
</evidence>
<dbReference type="AlphaFoldDB" id="Q72B87"/>
<organism evidence="2 3">
    <name type="scientific">Nitratidesulfovibrio vulgaris (strain ATCC 29579 / DSM 644 / CCUG 34227 / NCIMB 8303 / VKM B-1760 / Hildenborough)</name>
    <name type="common">Desulfovibrio vulgaris</name>
    <dbReference type="NCBI Taxonomy" id="882"/>
    <lineage>
        <taxon>Bacteria</taxon>
        <taxon>Pseudomonadati</taxon>
        <taxon>Thermodesulfobacteriota</taxon>
        <taxon>Desulfovibrionia</taxon>
        <taxon>Desulfovibrionales</taxon>
        <taxon>Desulfovibrionaceae</taxon>
        <taxon>Nitratidesulfovibrio</taxon>
    </lineage>
</organism>
<name>Q72B87_NITV2</name>
<reference evidence="2 3" key="1">
    <citation type="journal article" date="2004" name="Nat. Biotechnol.">
        <title>The genome sequence of the anaerobic, sulfate-reducing bacterium Desulfovibrio vulgaris Hildenborough.</title>
        <authorList>
            <person name="Heidelberg J.F."/>
            <person name="Seshadri R."/>
            <person name="Haveman S.A."/>
            <person name="Hemme C.L."/>
            <person name="Paulsen I.T."/>
            <person name="Kolonay J.F."/>
            <person name="Eisen J.A."/>
            <person name="Ward N."/>
            <person name="Methe B."/>
            <person name="Brinkac L.M."/>
            <person name="Daugherty S.C."/>
            <person name="Deboy R.T."/>
            <person name="Dodson R.J."/>
            <person name="Durkin A.S."/>
            <person name="Madupu R."/>
            <person name="Nelson W.C."/>
            <person name="Sullivan S.A."/>
            <person name="Fouts D."/>
            <person name="Haft D.H."/>
            <person name="Selengut J."/>
            <person name="Peterson J.D."/>
            <person name="Davidsen T.M."/>
            <person name="Zafar N."/>
            <person name="Zhou L."/>
            <person name="Radune D."/>
            <person name="Dimitrov G."/>
            <person name="Hance M."/>
            <person name="Tran K."/>
            <person name="Khouri H."/>
            <person name="Gill J."/>
            <person name="Utterback T.R."/>
            <person name="Feldblyum T.V."/>
            <person name="Wall J.D."/>
            <person name="Voordouw G."/>
            <person name="Fraser C.M."/>
        </authorList>
    </citation>
    <scope>NUCLEOTIDE SEQUENCE [LARGE SCALE GENOMIC DNA]</scope>
    <source>
        <strain evidence="3">ATCC 29579 / DSM 644 / NCIMB 8303 / VKM B-1760 / Hildenborough</strain>
    </source>
</reference>
<dbReference type="EMBL" id="AE017285">
    <property type="protein sequence ID" value="AAS96226.1"/>
    <property type="molecule type" value="Genomic_DNA"/>
</dbReference>
<feature type="region of interest" description="Disordered" evidence="1">
    <location>
        <begin position="1"/>
        <end position="24"/>
    </location>
</feature>
<proteinExistence type="predicted"/>
<protein>
    <submittedName>
        <fullName evidence="2">Uncharacterized protein</fullName>
    </submittedName>
</protein>
<dbReference type="EnsemblBacteria" id="AAS96226">
    <property type="protein sequence ID" value="AAS96226"/>
    <property type="gene ID" value="DVU_1749"/>
</dbReference>
<dbReference type="KEGG" id="dvu:DVU_1749"/>
<dbReference type="HOGENOM" id="CLU_2698704_0_0_7"/>
<accession>Q72B87</accession>
<evidence type="ECO:0000256" key="1">
    <source>
        <dbReference type="SAM" id="MobiDB-lite"/>
    </source>
</evidence>
<keyword evidence="3" id="KW-1185">Reference proteome</keyword>
<sequence>MLPLNPGVEAATKNETEQEECGNTHRSTCHRWCADMDIQERRFSKIAAGIGRRKPRRSGAGIDSRGMCYSGLY</sequence>
<dbReference type="PaxDb" id="882-DVU_1749"/>
<evidence type="ECO:0000313" key="2">
    <source>
        <dbReference type="EMBL" id="AAS96226.1"/>
    </source>
</evidence>
<gene>
    <name evidence="2" type="ordered locus">DVU_1749</name>
</gene>
<dbReference type="Proteomes" id="UP000002194">
    <property type="component" value="Chromosome"/>
</dbReference>